<proteinExistence type="predicted"/>
<organism evidence="1 2">
    <name type="scientific">Trichinella nelsoni</name>
    <dbReference type="NCBI Taxonomy" id="6336"/>
    <lineage>
        <taxon>Eukaryota</taxon>
        <taxon>Metazoa</taxon>
        <taxon>Ecdysozoa</taxon>
        <taxon>Nematoda</taxon>
        <taxon>Enoplea</taxon>
        <taxon>Dorylaimia</taxon>
        <taxon>Trichinellida</taxon>
        <taxon>Trichinellidae</taxon>
        <taxon>Trichinella</taxon>
    </lineage>
</organism>
<keyword evidence="2" id="KW-1185">Reference proteome</keyword>
<evidence type="ECO:0000313" key="2">
    <source>
        <dbReference type="Proteomes" id="UP000054630"/>
    </source>
</evidence>
<dbReference type="EMBL" id="JYDL01002293">
    <property type="protein sequence ID" value="KRX11411.1"/>
    <property type="molecule type" value="Genomic_DNA"/>
</dbReference>
<gene>
    <name evidence="1" type="ORF">T07_2365</name>
</gene>
<accession>A0A0V0RAB4</accession>
<protein>
    <submittedName>
        <fullName evidence="1">Uncharacterized protein</fullName>
    </submittedName>
</protein>
<dbReference type="AlphaFoldDB" id="A0A0V0RAB4"/>
<name>A0A0V0RAB4_9BILA</name>
<evidence type="ECO:0000313" key="1">
    <source>
        <dbReference type="EMBL" id="KRX11411.1"/>
    </source>
</evidence>
<reference evidence="1 2" key="1">
    <citation type="submission" date="2015-01" db="EMBL/GenBank/DDBJ databases">
        <title>Evolution of Trichinella species and genotypes.</title>
        <authorList>
            <person name="Korhonen P.K."/>
            <person name="Edoardo P."/>
            <person name="Giuseppe L.R."/>
            <person name="Gasser R.B."/>
        </authorList>
    </citation>
    <scope>NUCLEOTIDE SEQUENCE [LARGE SCALE GENOMIC DNA]</scope>
    <source>
        <strain evidence="1">ISS37</strain>
    </source>
</reference>
<sequence>MSPGHLILPCHYKIQPNTYSDLREELYFLTISVILQRCKAD</sequence>
<dbReference type="Proteomes" id="UP000054630">
    <property type="component" value="Unassembled WGS sequence"/>
</dbReference>
<comment type="caution">
    <text evidence="1">The sequence shown here is derived from an EMBL/GenBank/DDBJ whole genome shotgun (WGS) entry which is preliminary data.</text>
</comment>